<dbReference type="EMBL" id="CP087977">
    <property type="protein sequence ID" value="UUZ46013.1"/>
    <property type="molecule type" value="Genomic_DNA"/>
</dbReference>
<evidence type="ECO:0000313" key="2">
    <source>
        <dbReference type="Proteomes" id="UP001059663"/>
    </source>
</evidence>
<reference evidence="1" key="1">
    <citation type="submission" date="2021-11" db="EMBL/GenBank/DDBJ databases">
        <title>Study of the species diversity of bacterial strains isolated from a unique natural object - Shulgan-Tash cave (Bashkiria).</title>
        <authorList>
            <person name="Sazanova A.L."/>
            <person name="Chirak E.R."/>
            <person name="Safronova V.I."/>
        </authorList>
    </citation>
    <scope>NUCLEOTIDE SEQUENCE</scope>
    <source>
        <strain evidence="1">P1</strain>
    </source>
</reference>
<sequence>MTVRSARLERTHGSTAVLRTVVDESAYDVVAADGGRRARPARRGQQVDLVLTWNDGAWRVRDVTAPTP</sequence>
<gene>
    <name evidence="1" type="ORF">LP422_09160</name>
</gene>
<evidence type="ECO:0000313" key="1">
    <source>
        <dbReference type="EMBL" id="UUZ46013.1"/>
    </source>
</evidence>
<organism evidence="1 2">
    <name type="scientific">Janibacter limosus</name>
    <dbReference type="NCBI Taxonomy" id="53458"/>
    <lineage>
        <taxon>Bacteria</taxon>
        <taxon>Bacillati</taxon>
        <taxon>Actinomycetota</taxon>
        <taxon>Actinomycetes</taxon>
        <taxon>Micrococcales</taxon>
        <taxon>Intrasporangiaceae</taxon>
        <taxon>Janibacter</taxon>
    </lineage>
</organism>
<name>A0AC61U800_9MICO</name>
<dbReference type="Proteomes" id="UP001059663">
    <property type="component" value="Chromosome"/>
</dbReference>
<protein>
    <submittedName>
        <fullName evidence="1">Uncharacterized protein</fullName>
    </submittedName>
</protein>
<proteinExistence type="predicted"/>
<accession>A0AC61U800</accession>